<dbReference type="InterPro" id="IPR036179">
    <property type="entry name" value="Ig-like_dom_sf"/>
</dbReference>
<evidence type="ECO:0000256" key="7">
    <source>
        <dbReference type="ARBA" id="ARBA00022737"/>
    </source>
</evidence>
<keyword evidence="4" id="KW-1090">Inhibition of host innate immune response by virus</keyword>
<evidence type="ECO:0000256" key="2">
    <source>
        <dbReference type="ARBA" id="ARBA00009752"/>
    </source>
</evidence>
<dbReference type="PANTHER" id="PTHR11890:SF44">
    <property type="entry name" value="X-LINKED INTERLEUKIN-1 RECEPTOR ACCESSORY PROTEIN-LIKE 2"/>
    <property type="match status" value="1"/>
</dbReference>
<dbReference type="Gene3D" id="2.60.40.10">
    <property type="entry name" value="Immunoglobulins"/>
    <property type="match status" value="1"/>
</dbReference>
<dbReference type="PRINTS" id="PR01539">
    <property type="entry name" value="INTRLEUKN1R2"/>
</dbReference>
<dbReference type="InterPro" id="IPR015621">
    <property type="entry name" value="IL-1_rcpt_fam"/>
</dbReference>
<comment type="subcellular location">
    <subcellularLocation>
        <location evidence="1">Membrane</location>
        <topology evidence="1">Single-pass type I membrane protein</topology>
    </subcellularLocation>
</comment>
<evidence type="ECO:0000256" key="13">
    <source>
        <dbReference type="ARBA" id="ARBA00023180"/>
    </source>
</evidence>
<evidence type="ECO:0000256" key="18">
    <source>
        <dbReference type="ARBA" id="ARBA00045444"/>
    </source>
</evidence>
<evidence type="ECO:0000256" key="6">
    <source>
        <dbReference type="ARBA" id="ARBA00022729"/>
    </source>
</evidence>
<protein>
    <recommendedName>
        <fullName evidence="17">Soluble interferon alpha/beta receptor OPG204</fullName>
    </recommendedName>
</protein>
<dbReference type="SUPFAM" id="SSF48726">
    <property type="entry name" value="Immunoglobulin"/>
    <property type="match status" value="1"/>
</dbReference>
<evidence type="ECO:0000256" key="17">
    <source>
        <dbReference type="ARBA" id="ARBA00041012"/>
    </source>
</evidence>
<keyword evidence="14" id="KW-0922">Interferon antiviral system evasion</keyword>
<dbReference type="PANTHER" id="PTHR11890">
    <property type="entry name" value="INTERLEUKIN-1 RECEPTOR FAMILY MEMBER"/>
    <property type="match status" value="1"/>
</dbReference>
<evidence type="ECO:0000256" key="19">
    <source>
        <dbReference type="SAM" id="SignalP"/>
    </source>
</evidence>
<keyword evidence="22" id="KW-1185">Reference proteome</keyword>
<evidence type="ECO:0000313" key="21">
    <source>
        <dbReference type="EMBL" id="KAG7471245.1"/>
    </source>
</evidence>
<keyword evidence="8" id="KW-0945">Host-virus interaction</keyword>
<dbReference type="Proteomes" id="UP001046870">
    <property type="component" value="Chromosome 9"/>
</dbReference>
<evidence type="ECO:0000256" key="3">
    <source>
        <dbReference type="ARBA" id="ARBA00022518"/>
    </source>
</evidence>
<keyword evidence="3" id="KW-0244">Early protein</keyword>
<evidence type="ECO:0000256" key="10">
    <source>
        <dbReference type="ARBA" id="ARBA00023136"/>
    </source>
</evidence>
<dbReference type="GO" id="GO:0016020">
    <property type="term" value="C:membrane"/>
    <property type="evidence" value="ECO:0007669"/>
    <property type="project" value="UniProtKB-SubCell"/>
</dbReference>
<evidence type="ECO:0000256" key="4">
    <source>
        <dbReference type="ARBA" id="ARBA00022632"/>
    </source>
</evidence>
<sequence length="169" mass="19125">MSGTLTFTGSSSLCHILAVALVCTFCLLQAEANPEVKSPKILMPKSNKIKASLGKQLVIPCKADPGFPDDFTLIYWLVNNSFIEKAYPNGRVRESEEGVYTKVNKTFIWKDLVFEMVTSEDFEATYTCVVNNPAGVHSINLKLSKSRQRKHFEAKKKRAVRRRRLQQLL</sequence>
<keyword evidence="8" id="KW-1114">Inhibition of host interferon signaling pathway by virus</keyword>
<dbReference type="InterPro" id="IPR007110">
    <property type="entry name" value="Ig-like_dom"/>
</dbReference>
<evidence type="ECO:0000256" key="12">
    <source>
        <dbReference type="ARBA" id="ARBA00023170"/>
    </source>
</evidence>
<accession>A0A9D3PYY7</accession>
<dbReference type="SMART" id="SM00409">
    <property type="entry name" value="IG"/>
    <property type="match status" value="1"/>
</dbReference>
<dbReference type="InterPro" id="IPR004077">
    <property type="entry name" value="IL-1_rcpt_II-typ"/>
</dbReference>
<name>A0A9D3PYY7_MEGAT</name>
<keyword evidence="13" id="KW-0325">Glycoprotein</keyword>
<keyword evidence="8" id="KW-0899">Viral immunoevasion</keyword>
<evidence type="ECO:0000256" key="9">
    <source>
        <dbReference type="ARBA" id="ARBA00022989"/>
    </source>
</evidence>
<keyword evidence="11" id="KW-1015">Disulfide bond</keyword>
<keyword evidence="12" id="KW-0675">Receptor</keyword>
<comment type="subunit">
    <text evidence="16">Interacts with host IFNA1.</text>
</comment>
<evidence type="ECO:0000256" key="1">
    <source>
        <dbReference type="ARBA" id="ARBA00004479"/>
    </source>
</evidence>
<comment type="caution">
    <text evidence="21">The sequence shown here is derived from an EMBL/GenBank/DDBJ whole genome shotgun (WGS) entry which is preliminary data.</text>
</comment>
<dbReference type="GO" id="GO:0004910">
    <property type="term" value="F:interleukin-1, type II, blocking receptor activity"/>
    <property type="evidence" value="ECO:0007669"/>
    <property type="project" value="InterPro"/>
</dbReference>
<dbReference type="InterPro" id="IPR013151">
    <property type="entry name" value="Immunoglobulin_dom"/>
</dbReference>
<organism evidence="21 22">
    <name type="scientific">Megalops atlanticus</name>
    <name type="common">Tarpon</name>
    <name type="synonym">Clupea gigantea</name>
    <dbReference type="NCBI Taxonomy" id="7932"/>
    <lineage>
        <taxon>Eukaryota</taxon>
        <taxon>Metazoa</taxon>
        <taxon>Chordata</taxon>
        <taxon>Craniata</taxon>
        <taxon>Vertebrata</taxon>
        <taxon>Euteleostomi</taxon>
        <taxon>Actinopterygii</taxon>
        <taxon>Neopterygii</taxon>
        <taxon>Teleostei</taxon>
        <taxon>Elopiformes</taxon>
        <taxon>Megalopidae</taxon>
        <taxon>Megalops</taxon>
    </lineage>
</organism>
<dbReference type="FunFam" id="2.60.40.10:FF:000284">
    <property type="entry name" value="interleukin-1 receptor accessory protein-like 1"/>
    <property type="match status" value="1"/>
</dbReference>
<feature type="domain" description="Ig-like" evidence="20">
    <location>
        <begin position="39"/>
        <end position="144"/>
    </location>
</feature>
<evidence type="ECO:0000313" key="22">
    <source>
        <dbReference type="Proteomes" id="UP001046870"/>
    </source>
</evidence>
<proteinExistence type="inferred from homology"/>
<dbReference type="Pfam" id="PF00047">
    <property type="entry name" value="ig"/>
    <property type="match status" value="1"/>
</dbReference>
<keyword evidence="9" id="KW-1133">Transmembrane helix</keyword>
<comment type="function">
    <text evidence="18">Counteracts the antiviral effects of host IFN-alpha/beta and key IFN-inducible proteins involved in viral RNA degradation suxh as host OAS1. Acts as a soluble IFN-alpha receptor and thus inhibits the interaction between host IFN-alpha and its receptor.</text>
</comment>
<keyword evidence="7" id="KW-0677">Repeat</keyword>
<keyword evidence="15" id="KW-0393">Immunoglobulin domain</keyword>
<evidence type="ECO:0000259" key="20">
    <source>
        <dbReference type="PROSITE" id="PS50835"/>
    </source>
</evidence>
<evidence type="ECO:0000256" key="14">
    <source>
        <dbReference type="ARBA" id="ARBA00023258"/>
    </source>
</evidence>
<dbReference type="InterPro" id="IPR003599">
    <property type="entry name" value="Ig_sub"/>
</dbReference>
<dbReference type="AlphaFoldDB" id="A0A9D3PYY7"/>
<dbReference type="InterPro" id="IPR013783">
    <property type="entry name" value="Ig-like_fold"/>
</dbReference>
<reference evidence="21" key="1">
    <citation type="submission" date="2021-01" db="EMBL/GenBank/DDBJ databases">
        <authorList>
            <person name="Zahm M."/>
            <person name="Roques C."/>
            <person name="Cabau C."/>
            <person name="Klopp C."/>
            <person name="Donnadieu C."/>
            <person name="Jouanno E."/>
            <person name="Lampietro C."/>
            <person name="Louis A."/>
            <person name="Herpin A."/>
            <person name="Echchiki A."/>
            <person name="Berthelot C."/>
            <person name="Parey E."/>
            <person name="Roest-Crollius H."/>
            <person name="Braasch I."/>
            <person name="Postlethwait J."/>
            <person name="Bobe J."/>
            <person name="Montfort J."/>
            <person name="Bouchez O."/>
            <person name="Begum T."/>
            <person name="Mejri S."/>
            <person name="Adams A."/>
            <person name="Chen W.-J."/>
            <person name="Guiguen Y."/>
        </authorList>
    </citation>
    <scope>NUCLEOTIDE SEQUENCE</scope>
    <source>
        <strain evidence="21">YG-15Mar2019-1</strain>
        <tissue evidence="21">Brain</tissue>
    </source>
</reference>
<evidence type="ECO:0000256" key="16">
    <source>
        <dbReference type="ARBA" id="ARBA00038761"/>
    </source>
</evidence>
<evidence type="ECO:0000256" key="5">
    <source>
        <dbReference type="ARBA" id="ARBA00022692"/>
    </source>
</evidence>
<keyword evidence="10" id="KW-0472">Membrane</keyword>
<dbReference type="EMBL" id="JAFDVH010000009">
    <property type="protein sequence ID" value="KAG7471245.1"/>
    <property type="molecule type" value="Genomic_DNA"/>
</dbReference>
<feature type="chain" id="PRO_5038995513" description="Soluble interferon alpha/beta receptor OPG204" evidence="19">
    <location>
        <begin position="33"/>
        <end position="169"/>
    </location>
</feature>
<evidence type="ECO:0000256" key="15">
    <source>
        <dbReference type="ARBA" id="ARBA00023319"/>
    </source>
</evidence>
<dbReference type="PROSITE" id="PS50835">
    <property type="entry name" value="IG_LIKE"/>
    <property type="match status" value="1"/>
</dbReference>
<comment type="similarity">
    <text evidence="2">Belongs to the interleukin-1 receptor family.</text>
</comment>
<feature type="signal peptide" evidence="19">
    <location>
        <begin position="1"/>
        <end position="32"/>
    </location>
</feature>
<keyword evidence="6 19" id="KW-0732">Signal</keyword>
<evidence type="ECO:0000256" key="11">
    <source>
        <dbReference type="ARBA" id="ARBA00023157"/>
    </source>
</evidence>
<dbReference type="OrthoDB" id="9904367at2759"/>
<gene>
    <name evidence="21" type="ORF">MATL_G00122420</name>
</gene>
<keyword evidence="5" id="KW-0812">Transmembrane</keyword>
<evidence type="ECO:0000256" key="8">
    <source>
        <dbReference type="ARBA" id="ARBA00022830"/>
    </source>
</evidence>